<dbReference type="EC" id="3.1.-.-" evidence="6"/>
<evidence type="ECO:0000256" key="4">
    <source>
        <dbReference type="ARBA" id="ARBA00022801"/>
    </source>
</evidence>
<reference evidence="8 9" key="1">
    <citation type="journal article" date="2016" name="Nat. Commun.">
        <title>Thousands of microbial genomes shed light on interconnected biogeochemical processes in an aquifer system.</title>
        <authorList>
            <person name="Anantharaman K."/>
            <person name="Brown C.T."/>
            <person name="Hug L.A."/>
            <person name="Sharon I."/>
            <person name="Castelle C.J."/>
            <person name="Probst A.J."/>
            <person name="Thomas B.C."/>
            <person name="Singh A."/>
            <person name="Wilkins M.J."/>
            <person name="Karaoz U."/>
            <person name="Brodie E.L."/>
            <person name="Williams K.H."/>
            <person name="Hubbard S.S."/>
            <person name="Banfield J.F."/>
        </authorList>
    </citation>
    <scope>NUCLEOTIDE SEQUENCE [LARGE SCALE GENOMIC DNA]</scope>
</reference>
<accession>A0A1G1VAK5</accession>
<dbReference type="GO" id="GO:0090729">
    <property type="term" value="F:toxin activity"/>
    <property type="evidence" value="ECO:0007669"/>
    <property type="project" value="UniProtKB-KW"/>
</dbReference>
<feature type="domain" description="PIN" evidence="7">
    <location>
        <begin position="6"/>
        <end position="125"/>
    </location>
</feature>
<gene>
    <name evidence="6" type="primary">vapC</name>
    <name evidence="8" type="ORF">A3F61_02375</name>
</gene>
<keyword evidence="4 6" id="KW-0378">Hydrolase</keyword>
<sequence>MKLQKIVVDTSVIVKWLVTDNELYVNKAQQLLKDAIKGKITLLAPSLARYELGNSIVKRKMELPFAFDALATSYKAPVNFINETEDLALLTYRIAHEYGITYYDASFIALAREEGDVLITDNPKHQAKIKEVKVVALKDY</sequence>
<dbReference type="AlphaFoldDB" id="A0A1G1VAK5"/>
<evidence type="ECO:0000256" key="1">
    <source>
        <dbReference type="ARBA" id="ARBA00022649"/>
    </source>
</evidence>
<evidence type="ECO:0000313" key="8">
    <source>
        <dbReference type="EMBL" id="OGY12403.1"/>
    </source>
</evidence>
<dbReference type="InterPro" id="IPR044153">
    <property type="entry name" value="PIN_Pae0151-like"/>
</dbReference>
<evidence type="ECO:0000256" key="2">
    <source>
        <dbReference type="ARBA" id="ARBA00022722"/>
    </source>
</evidence>
<dbReference type="Pfam" id="PF01850">
    <property type="entry name" value="PIN"/>
    <property type="match status" value="1"/>
</dbReference>
<dbReference type="GO" id="GO:0016787">
    <property type="term" value="F:hydrolase activity"/>
    <property type="evidence" value="ECO:0007669"/>
    <property type="project" value="UniProtKB-KW"/>
</dbReference>
<evidence type="ECO:0000256" key="3">
    <source>
        <dbReference type="ARBA" id="ARBA00022723"/>
    </source>
</evidence>
<feature type="binding site" evidence="6">
    <location>
        <position position="104"/>
    </location>
    <ligand>
        <name>Mg(2+)</name>
        <dbReference type="ChEBI" id="CHEBI:18420"/>
    </ligand>
</feature>
<dbReference type="Proteomes" id="UP000178272">
    <property type="component" value="Unassembled WGS sequence"/>
</dbReference>
<evidence type="ECO:0000313" key="9">
    <source>
        <dbReference type="Proteomes" id="UP000178272"/>
    </source>
</evidence>
<dbReference type="PANTHER" id="PTHR35901">
    <property type="entry name" value="RIBONUCLEASE VAPC3"/>
    <property type="match status" value="1"/>
</dbReference>
<dbReference type="InterPro" id="IPR002716">
    <property type="entry name" value="PIN_dom"/>
</dbReference>
<dbReference type="HAMAP" id="MF_00265">
    <property type="entry name" value="VapC_Nob1"/>
    <property type="match status" value="1"/>
</dbReference>
<protein>
    <recommendedName>
        <fullName evidence="6">Ribonuclease VapC</fullName>
        <shortName evidence="6">RNase VapC</shortName>
        <ecNumber evidence="6">3.1.-.-</ecNumber>
    </recommendedName>
    <alternativeName>
        <fullName evidence="6">Toxin VapC</fullName>
    </alternativeName>
</protein>
<keyword evidence="1 6" id="KW-1277">Toxin-antitoxin system</keyword>
<keyword evidence="2 6" id="KW-0540">Nuclease</keyword>
<comment type="caution">
    <text evidence="8">The sequence shown here is derived from an EMBL/GenBank/DDBJ whole genome shotgun (WGS) entry which is preliminary data.</text>
</comment>
<comment type="function">
    <text evidence="6">Toxic component of a toxin-antitoxin (TA) system. An RNase.</text>
</comment>
<evidence type="ECO:0000256" key="5">
    <source>
        <dbReference type="ARBA" id="ARBA00022842"/>
    </source>
</evidence>
<evidence type="ECO:0000256" key="6">
    <source>
        <dbReference type="HAMAP-Rule" id="MF_00265"/>
    </source>
</evidence>
<dbReference type="CDD" id="cd09873">
    <property type="entry name" value="PIN_Pae0151-like"/>
    <property type="match status" value="1"/>
</dbReference>
<dbReference type="GO" id="GO:0004540">
    <property type="term" value="F:RNA nuclease activity"/>
    <property type="evidence" value="ECO:0007669"/>
    <property type="project" value="InterPro"/>
</dbReference>
<dbReference type="PANTHER" id="PTHR35901:SF1">
    <property type="entry name" value="EXONUCLEASE VAPC9"/>
    <property type="match status" value="1"/>
</dbReference>
<dbReference type="InterPro" id="IPR029060">
    <property type="entry name" value="PIN-like_dom_sf"/>
</dbReference>
<keyword evidence="3 6" id="KW-0479">Metal-binding</keyword>
<dbReference type="Gene3D" id="3.40.50.1010">
    <property type="entry name" value="5'-nuclease"/>
    <property type="match status" value="1"/>
</dbReference>
<proteinExistence type="inferred from homology"/>
<evidence type="ECO:0000259" key="7">
    <source>
        <dbReference type="Pfam" id="PF01850"/>
    </source>
</evidence>
<organism evidence="8 9">
    <name type="scientific">Candidatus Blackburnbacteria bacterium RIFCSPHIGHO2_12_FULL_41_13b</name>
    <dbReference type="NCBI Taxonomy" id="1797517"/>
    <lineage>
        <taxon>Bacteria</taxon>
        <taxon>Candidatus Blackburniibacteriota</taxon>
    </lineage>
</organism>
<dbReference type="EMBL" id="MHCA01000016">
    <property type="protein sequence ID" value="OGY12403.1"/>
    <property type="molecule type" value="Genomic_DNA"/>
</dbReference>
<comment type="similarity">
    <text evidence="6">Belongs to the PINc/VapC protein family.</text>
</comment>
<feature type="binding site" evidence="6">
    <location>
        <position position="9"/>
    </location>
    <ligand>
        <name>Mg(2+)</name>
        <dbReference type="ChEBI" id="CHEBI:18420"/>
    </ligand>
</feature>
<keyword evidence="5 6" id="KW-0460">Magnesium</keyword>
<keyword evidence="6" id="KW-0800">Toxin</keyword>
<dbReference type="SUPFAM" id="SSF88723">
    <property type="entry name" value="PIN domain-like"/>
    <property type="match status" value="1"/>
</dbReference>
<dbReference type="InterPro" id="IPR051619">
    <property type="entry name" value="TypeII_TA_RNase_PINc/VapC"/>
</dbReference>
<dbReference type="GO" id="GO:0000287">
    <property type="term" value="F:magnesium ion binding"/>
    <property type="evidence" value="ECO:0007669"/>
    <property type="project" value="UniProtKB-UniRule"/>
</dbReference>
<name>A0A1G1VAK5_9BACT</name>
<comment type="cofactor">
    <cofactor evidence="6">
        <name>Mg(2+)</name>
        <dbReference type="ChEBI" id="CHEBI:18420"/>
    </cofactor>
</comment>
<dbReference type="InterPro" id="IPR022907">
    <property type="entry name" value="VapC_family"/>
</dbReference>
<dbReference type="STRING" id="1797517.A3F61_02375"/>